<feature type="chain" id="PRO_5017605808" description="Bacterial surface antigen (D15) domain-containing protein" evidence="1">
    <location>
        <begin position="23"/>
        <end position="712"/>
    </location>
</feature>
<organism evidence="2 3">
    <name type="scientific">Gemmatimonas aurantiaca</name>
    <dbReference type="NCBI Taxonomy" id="173480"/>
    <lineage>
        <taxon>Bacteria</taxon>
        <taxon>Pseudomonadati</taxon>
        <taxon>Gemmatimonadota</taxon>
        <taxon>Gemmatimonadia</taxon>
        <taxon>Gemmatimonadales</taxon>
        <taxon>Gemmatimonadaceae</taxon>
        <taxon>Gemmatimonas</taxon>
    </lineage>
</organism>
<evidence type="ECO:0000256" key="1">
    <source>
        <dbReference type="SAM" id="SignalP"/>
    </source>
</evidence>
<evidence type="ECO:0008006" key="4">
    <source>
        <dbReference type="Google" id="ProtNLM"/>
    </source>
</evidence>
<sequence>MRRAAVLLCSVVLSLSTRPVSAQPNTGAWRNASADSLVERAIARRGLQLADSTLLSYQADAHGFLAFLAQLGEGTIIPPKVVQSEELALTIAWWQPGRSAQRLVGRRDTTLLPARVGYYRDRYGVVLDNLPDRIRLGDGQDVRDVPHPLGASALSQYEYAMGDPLRIRIPGREILVDEVKFRPRDAATPAAIGSVYLDRETAAVVRLSMTFTRAAIIDKRIETLVVTLENGLVRERYWLPRKQEVEVSRGSTWFDIPARGIVRGRWQISNYTVNEQISAPTMALPRWSSVSRDSLKAHPFEDRVIDALPPEIQIASSEDVVRARVQAEAAVRSAMLARPATASVTGRGVSDLARFNRAEGLALGLGGAHRTGNGVQLGARARYGFSDREVKGHVSIGPAPAFGRTPTFQLFVERDYRDLAFAERAGVTNSLASLLFGSDYTQPVDTRAAGIIWRRAPNSAFSWRLAAEQDRPTTVRATAVSREFAPTLGAWRLNGARAEVQGTGGWVPSEPGATRGLWMLSASAGAYEGRISVLDGIAVRPESLILLASETRRVTPVVARAQGLLQLTRGIGGDRSLFLQTYGGVAGGHDLPPQWLVFAGGPWTGPGYDAQQFGARALVSQRVEFRTPVPAPGIPLGRFGKSPSHVTLAPFVQVLATASGTAQRRTVSGLYPSAGVGMLFFYDLLRADVGRGLRDGHWRFSIDIDRSFWGIL</sequence>
<dbReference type="AlphaFoldDB" id="A0A3D4V3M7"/>
<comment type="caution">
    <text evidence="2">The sequence shown here is derived from an EMBL/GenBank/DDBJ whole genome shotgun (WGS) entry which is preliminary data.</text>
</comment>
<gene>
    <name evidence="2" type="ORF">DGD08_00860</name>
</gene>
<keyword evidence="1" id="KW-0732">Signal</keyword>
<dbReference type="Proteomes" id="UP000264071">
    <property type="component" value="Unassembled WGS sequence"/>
</dbReference>
<dbReference type="Gene3D" id="2.40.160.50">
    <property type="entry name" value="membrane protein fhac: a member of the omp85/tpsb transporter family"/>
    <property type="match status" value="1"/>
</dbReference>
<name>A0A3D4V3M7_9BACT</name>
<dbReference type="EMBL" id="DPIY01000001">
    <property type="protein sequence ID" value="HCT55739.1"/>
    <property type="molecule type" value="Genomic_DNA"/>
</dbReference>
<reference evidence="2 3" key="1">
    <citation type="journal article" date="2018" name="Nat. Biotechnol.">
        <title>A standardized bacterial taxonomy based on genome phylogeny substantially revises the tree of life.</title>
        <authorList>
            <person name="Parks D.H."/>
            <person name="Chuvochina M."/>
            <person name="Waite D.W."/>
            <person name="Rinke C."/>
            <person name="Skarshewski A."/>
            <person name="Chaumeil P.A."/>
            <person name="Hugenholtz P."/>
        </authorList>
    </citation>
    <scope>NUCLEOTIDE SEQUENCE [LARGE SCALE GENOMIC DNA]</scope>
    <source>
        <strain evidence="2">UBA8844</strain>
    </source>
</reference>
<accession>A0A3D4V3M7</accession>
<feature type="signal peptide" evidence="1">
    <location>
        <begin position="1"/>
        <end position="22"/>
    </location>
</feature>
<evidence type="ECO:0000313" key="3">
    <source>
        <dbReference type="Proteomes" id="UP000264071"/>
    </source>
</evidence>
<protein>
    <recommendedName>
        <fullName evidence="4">Bacterial surface antigen (D15) domain-containing protein</fullName>
    </recommendedName>
</protein>
<evidence type="ECO:0000313" key="2">
    <source>
        <dbReference type="EMBL" id="HCT55739.1"/>
    </source>
</evidence>
<proteinExistence type="predicted"/>